<evidence type="ECO:0000313" key="1">
    <source>
        <dbReference type="EMBL" id="RRT51324.1"/>
    </source>
</evidence>
<dbReference type="EMBL" id="AMZH03012281">
    <property type="protein sequence ID" value="RRT51324.1"/>
    <property type="molecule type" value="Genomic_DNA"/>
</dbReference>
<name>A0A426YHV5_ENSVE</name>
<dbReference type="Proteomes" id="UP000287651">
    <property type="component" value="Unassembled WGS sequence"/>
</dbReference>
<gene>
    <name evidence="1" type="ORF">B296_00039395</name>
</gene>
<protein>
    <submittedName>
        <fullName evidence="1">Uncharacterized protein</fullName>
    </submittedName>
</protein>
<accession>A0A426YHV5</accession>
<sequence>MPHHLRTESPLLHVAVIAHTTSDRRLCALHHLRMESPLLHVKVTTHAVGDRCVYTRLPGSNKDEGGQMSSTLAVSTWWIDTAMLRKS</sequence>
<evidence type="ECO:0000313" key="2">
    <source>
        <dbReference type="Proteomes" id="UP000287651"/>
    </source>
</evidence>
<comment type="caution">
    <text evidence="1">The sequence shown here is derived from an EMBL/GenBank/DDBJ whole genome shotgun (WGS) entry which is preliminary data.</text>
</comment>
<organism evidence="1 2">
    <name type="scientific">Ensete ventricosum</name>
    <name type="common">Abyssinian banana</name>
    <name type="synonym">Musa ensete</name>
    <dbReference type="NCBI Taxonomy" id="4639"/>
    <lineage>
        <taxon>Eukaryota</taxon>
        <taxon>Viridiplantae</taxon>
        <taxon>Streptophyta</taxon>
        <taxon>Embryophyta</taxon>
        <taxon>Tracheophyta</taxon>
        <taxon>Spermatophyta</taxon>
        <taxon>Magnoliopsida</taxon>
        <taxon>Liliopsida</taxon>
        <taxon>Zingiberales</taxon>
        <taxon>Musaceae</taxon>
        <taxon>Ensete</taxon>
    </lineage>
</organism>
<proteinExistence type="predicted"/>
<dbReference type="AlphaFoldDB" id="A0A426YHV5"/>
<reference evidence="1 2" key="1">
    <citation type="journal article" date="2014" name="Agronomy (Basel)">
        <title>A Draft Genome Sequence for Ensete ventricosum, the Drought-Tolerant Tree Against Hunger.</title>
        <authorList>
            <person name="Harrison J."/>
            <person name="Moore K.A."/>
            <person name="Paszkiewicz K."/>
            <person name="Jones T."/>
            <person name="Grant M."/>
            <person name="Ambacheew D."/>
            <person name="Muzemil S."/>
            <person name="Studholme D.J."/>
        </authorList>
    </citation>
    <scope>NUCLEOTIDE SEQUENCE [LARGE SCALE GENOMIC DNA]</scope>
</reference>